<keyword evidence="3 5" id="KW-0554">One-carbon metabolism</keyword>
<evidence type="ECO:0000256" key="1">
    <source>
        <dbReference type="ARBA" id="ARBA00001052"/>
    </source>
</evidence>
<protein>
    <recommendedName>
        <fullName evidence="5">GTP cyclohydrolase 1</fullName>
        <ecNumber evidence="5">3.5.4.16</ecNumber>
    </recommendedName>
    <alternativeName>
        <fullName evidence="5">GTP cyclohydrolase I</fullName>
        <shortName evidence="5">GTP-CH-I</shortName>
    </alternativeName>
</protein>
<gene>
    <name evidence="5" type="primary">folE</name>
    <name evidence="7" type="ORF">UR73_C0013G0003</name>
</gene>
<feature type="domain" description="GTP cyclohydrolase I" evidence="6">
    <location>
        <begin position="109"/>
        <end position="287"/>
    </location>
</feature>
<dbReference type="EMBL" id="LBQH01000013">
    <property type="protein sequence ID" value="KKP77705.1"/>
    <property type="molecule type" value="Genomic_DNA"/>
</dbReference>
<evidence type="ECO:0000256" key="2">
    <source>
        <dbReference type="ARBA" id="ARBA00005080"/>
    </source>
</evidence>
<evidence type="ECO:0000256" key="3">
    <source>
        <dbReference type="ARBA" id="ARBA00022563"/>
    </source>
</evidence>
<dbReference type="EC" id="3.5.4.16" evidence="5"/>
<dbReference type="UniPathway" id="UPA00848">
    <property type="reaction ID" value="UER00151"/>
</dbReference>
<keyword evidence="5" id="KW-0342">GTP-binding</keyword>
<feature type="binding site" evidence="5">
    <location>
        <position position="183"/>
    </location>
    <ligand>
        <name>Zn(2+)</name>
        <dbReference type="ChEBI" id="CHEBI:29105"/>
    </ligand>
</feature>
<evidence type="ECO:0000313" key="8">
    <source>
        <dbReference type="Proteomes" id="UP000034816"/>
    </source>
</evidence>
<reference evidence="7 8" key="1">
    <citation type="journal article" date="2015" name="Nature">
        <title>rRNA introns, odd ribosomes, and small enigmatic genomes across a large radiation of phyla.</title>
        <authorList>
            <person name="Brown C.T."/>
            <person name="Hug L.A."/>
            <person name="Thomas B.C."/>
            <person name="Sharon I."/>
            <person name="Castelle C.J."/>
            <person name="Singh A."/>
            <person name="Wilkins M.J."/>
            <person name="Williams K.H."/>
            <person name="Banfield J.F."/>
        </authorList>
    </citation>
    <scope>NUCLEOTIDE SEQUENCE [LARGE SCALE GENOMIC DNA]</scope>
</reference>
<dbReference type="InterPro" id="IPR029057">
    <property type="entry name" value="PRTase-like"/>
</dbReference>
<dbReference type="NCBIfam" id="NF006825">
    <property type="entry name" value="PRK09347.1-2"/>
    <property type="match status" value="1"/>
</dbReference>
<dbReference type="Pfam" id="PF01227">
    <property type="entry name" value="GTP_cyclohydroI"/>
    <property type="match status" value="1"/>
</dbReference>
<dbReference type="SUPFAM" id="SSF55620">
    <property type="entry name" value="Tetrahydrobiopterin biosynthesis enzymes-like"/>
    <property type="match status" value="1"/>
</dbReference>
<feature type="binding site" evidence="5">
    <location>
        <position position="180"/>
    </location>
    <ligand>
        <name>Zn(2+)</name>
        <dbReference type="ChEBI" id="CHEBI:29105"/>
    </ligand>
</feature>
<comment type="similarity">
    <text evidence="5">Belongs to the GTP cyclohydrolase I family.</text>
</comment>
<dbReference type="GO" id="GO:0005737">
    <property type="term" value="C:cytoplasm"/>
    <property type="evidence" value="ECO:0007669"/>
    <property type="project" value="TreeGrafter"/>
</dbReference>
<evidence type="ECO:0000259" key="6">
    <source>
        <dbReference type="Pfam" id="PF01227"/>
    </source>
</evidence>
<dbReference type="CDD" id="cd06223">
    <property type="entry name" value="PRTases_typeI"/>
    <property type="match status" value="1"/>
</dbReference>
<comment type="subunit">
    <text evidence="5">Homopolymer.</text>
</comment>
<evidence type="ECO:0000256" key="5">
    <source>
        <dbReference type="HAMAP-Rule" id="MF_00223"/>
    </source>
</evidence>
<dbReference type="Proteomes" id="UP000034816">
    <property type="component" value="Unassembled WGS sequence"/>
</dbReference>
<dbReference type="GO" id="GO:0046654">
    <property type="term" value="P:tetrahydrofolate biosynthetic process"/>
    <property type="evidence" value="ECO:0007669"/>
    <property type="project" value="UniProtKB-UniRule"/>
</dbReference>
<keyword evidence="5" id="KW-0862">Zinc</keyword>
<dbReference type="Gene3D" id="3.30.1130.10">
    <property type="match status" value="1"/>
</dbReference>
<comment type="caution">
    <text evidence="7">The sequence shown here is derived from an EMBL/GenBank/DDBJ whole genome shotgun (WGS) entry which is preliminary data.</text>
</comment>
<dbReference type="SUPFAM" id="SSF53271">
    <property type="entry name" value="PRTase-like"/>
    <property type="match status" value="1"/>
</dbReference>
<comment type="pathway">
    <text evidence="2 5">Cofactor biosynthesis; 7,8-dihydroneopterin triphosphate biosynthesis; 7,8-dihydroneopterin triphosphate from GTP: step 1/1.</text>
</comment>
<comment type="catalytic activity">
    <reaction evidence="1 5">
        <text>GTP + H2O = 7,8-dihydroneopterin 3'-triphosphate + formate + H(+)</text>
        <dbReference type="Rhea" id="RHEA:17473"/>
        <dbReference type="ChEBI" id="CHEBI:15377"/>
        <dbReference type="ChEBI" id="CHEBI:15378"/>
        <dbReference type="ChEBI" id="CHEBI:15740"/>
        <dbReference type="ChEBI" id="CHEBI:37565"/>
        <dbReference type="ChEBI" id="CHEBI:58462"/>
        <dbReference type="EC" id="3.5.4.16"/>
    </reaction>
</comment>
<dbReference type="InterPro" id="IPR043133">
    <property type="entry name" value="GTP-CH-I_C/QueF"/>
</dbReference>
<dbReference type="FunFam" id="3.30.1130.10:FF:000001">
    <property type="entry name" value="GTP cyclohydrolase 1"/>
    <property type="match status" value="1"/>
</dbReference>
<dbReference type="GO" id="GO:0008270">
    <property type="term" value="F:zinc ion binding"/>
    <property type="evidence" value="ECO:0007669"/>
    <property type="project" value="UniProtKB-UniRule"/>
</dbReference>
<dbReference type="InterPro" id="IPR043134">
    <property type="entry name" value="GTP-CH-I_N"/>
</dbReference>
<feature type="binding site" evidence="5">
    <location>
        <position position="251"/>
    </location>
    <ligand>
        <name>Zn(2+)</name>
        <dbReference type="ChEBI" id="CHEBI:29105"/>
    </ligand>
</feature>
<dbReference type="GO" id="GO:0006729">
    <property type="term" value="P:tetrahydrobiopterin biosynthetic process"/>
    <property type="evidence" value="ECO:0007669"/>
    <property type="project" value="TreeGrafter"/>
</dbReference>
<keyword evidence="4 5" id="KW-0378">Hydrolase</keyword>
<dbReference type="HAMAP" id="MF_00223">
    <property type="entry name" value="FolE"/>
    <property type="match status" value="1"/>
</dbReference>
<dbReference type="AlphaFoldDB" id="A0A0G0ERC0"/>
<dbReference type="InterPro" id="IPR018234">
    <property type="entry name" value="GTP_CycHdrlase_I_CS"/>
</dbReference>
<dbReference type="GO" id="GO:0006730">
    <property type="term" value="P:one-carbon metabolic process"/>
    <property type="evidence" value="ECO:0007669"/>
    <property type="project" value="UniProtKB-UniRule"/>
</dbReference>
<sequence>MKILTHEEIDIAIQKMARQIEICHGNCINIYPVPRGGIPIAYHLLRYLPNSSIVDSRDEADIIIDDLVDSGKTRQKFDSLPFYTAFDKQKNPELGWLVFPWEGSGESSIEDACVRLLEYCGENPEREGLKETPARMARAWQFWTSGYNQNPKDIFKTFEDGGENYDEMIVISPIPFYSHCEHHMAAIFGDVYIAYIPNGRIAGLSKFARLVDVFARRLQVQERLTTQIADTIEQELNPRGIGVFIKARHFCMESRGVQKSGVYTKTSALRGIFLTKAEVRAEFFGMIDK</sequence>
<evidence type="ECO:0000313" key="7">
    <source>
        <dbReference type="EMBL" id="KKP77705.1"/>
    </source>
</evidence>
<keyword evidence="5" id="KW-0479">Metal-binding</keyword>
<dbReference type="NCBIfam" id="TIGR00063">
    <property type="entry name" value="folE"/>
    <property type="match status" value="1"/>
</dbReference>
<name>A0A0G0ERC0_9BACT</name>
<evidence type="ECO:0000256" key="4">
    <source>
        <dbReference type="ARBA" id="ARBA00022801"/>
    </source>
</evidence>
<keyword evidence="5" id="KW-0547">Nucleotide-binding</keyword>
<dbReference type="PANTHER" id="PTHR11109">
    <property type="entry name" value="GTP CYCLOHYDROLASE I"/>
    <property type="match status" value="1"/>
</dbReference>
<dbReference type="PROSITE" id="PS00860">
    <property type="entry name" value="GTP_CYCLOHYDROL_1_2"/>
    <property type="match status" value="1"/>
</dbReference>
<dbReference type="Gene3D" id="1.10.286.10">
    <property type="match status" value="1"/>
</dbReference>
<organism evidence="7 8">
    <name type="scientific">candidate division WS6 bacterium GW2011_GWF1_35_23</name>
    <dbReference type="NCBI Taxonomy" id="1619097"/>
    <lineage>
        <taxon>Bacteria</taxon>
        <taxon>Candidatus Dojkabacteria</taxon>
    </lineage>
</organism>
<dbReference type="InterPro" id="IPR001474">
    <property type="entry name" value="GTP_CycHdrlase_I"/>
</dbReference>
<dbReference type="PATRIC" id="fig|1619097.3.peg.161"/>
<dbReference type="InterPro" id="IPR020602">
    <property type="entry name" value="GTP_CycHdrlase_I_dom"/>
</dbReference>
<dbReference type="GO" id="GO:0005525">
    <property type="term" value="F:GTP binding"/>
    <property type="evidence" value="ECO:0007669"/>
    <property type="project" value="UniProtKB-KW"/>
</dbReference>
<dbReference type="PANTHER" id="PTHR11109:SF7">
    <property type="entry name" value="GTP CYCLOHYDROLASE 1"/>
    <property type="match status" value="1"/>
</dbReference>
<dbReference type="NCBIfam" id="NF006826">
    <property type="entry name" value="PRK09347.1-3"/>
    <property type="match status" value="1"/>
</dbReference>
<dbReference type="GO" id="GO:0003934">
    <property type="term" value="F:GTP cyclohydrolase I activity"/>
    <property type="evidence" value="ECO:0007669"/>
    <property type="project" value="UniProtKB-UniRule"/>
</dbReference>
<proteinExistence type="inferred from homology"/>
<dbReference type="InterPro" id="IPR000836">
    <property type="entry name" value="PRTase_dom"/>
</dbReference>
<accession>A0A0G0ERC0</accession>